<evidence type="ECO:0000313" key="1">
    <source>
        <dbReference type="EMBL" id="OUJ76348.1"/>
    </source>
</evidence>
<dbReference type="OrthoDB" id="5431540at2"/>
<accession>A0A243WKB6</accession>
<dbReference type="Proteomes" id="UP000194873">
    <property type="component" value="Unassembled WGS sequence"/>
</dbReference>
<evidence type="ECO:0000313" key="2">
    <source>
        <dbReference type="Proteomes" id="UP000194873"/>
    </source>
</evidence>
<dbReference type="EMBL" id="MTSE01000001">
    <property type="protein sequence ID" value="OUJ76348.1"/>
    <property type="molecule type" value="Genomic_DNA"/>
</dbReference>
<name>A0A243WKB6_9BACT</name>
<proteinExistence type="predicted"/>
<organism evidence="1 2">
    <name type="scientific">Hymenobacter crusticola</name>
    <dbReference type="NCBI Taxonomy" id="1770526"/>
    <lineage>
        <taxon>Bacteria</taxon>
        <taxon>Pseudomonadati</taxon>
        <taxon>Bacteroidota</taxon>
        <taxon>Cytophagia</taxon>
        <taxon>Cytophagales</taxon>
        <taxon>Hymenobacteraceae</taxon>
        <taxon>Hymenobacter</taxon>
    </lineage>
</organism>
<protein>
    <recommendedName>
        <fullName evidence="3">DUF922 domain-containing protein</fullName>
    </recommendedName>
</protein>
<reference evidence="1 2" key="1">
    <citation type="submission" date="2017-01" db="EMBL/GenBank/DDBJ databases">
        <title>A new Hymenobacter.</title>
        <authorList>
            <person name="Liang Y."/>
            <person name="Feng F."/>
        </authorList>
    </citation>
    <scope>NUCLEOTIDE SEQUENCE [LARGE SCALE GENOMIC DNA]</scope>
    <source>
        <strain evidence="1">MIMBbqt21</strain>
    </source>
</reference>
<evidence type="ECO:0008006" key="3">
    <source>
        <dbReference type="Google" id="ProtNLM"/>
    </source>
</evidence>
<gene>
    <name evidence="1" type="ORF">BXP70_02225</name>
</gene>
<sequence length="359" mass="40547">MLVVAAVGLGAASHPSGREPIVLRSTPLAFTPREFYIADVVDERHDRTAVAYLLPTPLPASTPTPYPSDLQGGARTAIQQFIRQSLPTDKSLRPLTIRVQEYHVTEALLPGSKAQVEGRVVLAMHFEWERNGKTIPLTDYRGTARYVRPAQQPIETAAVLRQSLVTGLTYLNTWINQEASRSSKLATNLKLALSDYTQNTEDDTIFYDPARPLTWADFRGAPRPGKAAAVVYSSFAYQGLPTIDKGQVHLNLSLKVFVVRSSSWVAPTGRDAYNLNHEQRHFDIVKLVVERFKHRVKNDPLINVDYYQGNLQYQYLQSFREMNRLQDQYDAETHGNPMAQERWNRTIDDELRALGVKAK</sequence>
<dbReference type="AlphaFoldDB" id="A0A243WKB6"/>
<comment type="caution">
    <text evidence="1">The sequence shown here is derived from an EMBL/GenBank/DDBJ whole genome shotgun (WGS) entry which is preliminary data.</text>
</comment>
<keyword evidence="2" id="KW-1185">Reference proteome</keyword>